<sequence length="151" mass="17480">MYPDLYAYFSGSWRFTRSMLGTDKLVIGDAEGRAEFHSCEANCLEYKESGQLLLAADQRVVSFTRRFDYRIEGDVVHVAFADGVQAGQAYQSYRYEPAQKALLPLETHLCILDRYDGRYVLIDADRFDLHTRIEGPHKDYLLHTQFKRAID</sequence>
<keyword evidence="3" id="KW-1185">Reference proteome</keyword>
<evidence type="ECO:0000313" key="3">
    <source>
        <dbReference type="Proteomes" id="UP001629214"/>
    </source>
</evidence>
<evidence type="ECO:0000313" key="2">
    <source>
        <dbReference type="EMBL" id="MFL9880363.1"/>
    </source>
</evidence>
<dbReference type="RefSeq" id="WP_408169400.1">
    <property type="nucleotide sequence ID" value="NZ_JAQQFR010000012.1"/>
</dbReference>
<reference evidence="2 3" key="1">
    <citation type="journal article" date="2024" name="Chem. Sci.">
        <title>Discovery of megapolipeptins by genome mining of a Burkholderiales bacteria collection.</title>
        <authorList>
            <person name="Paulo B.S."/>
            <person name="Recchia M.J.J."/>
            <person name="Lee S."/>
            <person name="Fergusson C.H."/>
            <person name="Romanowski S.B."/>
            <person name="Hernandez A."/>
            <person name="Krull N."/>
            <person name="Liu D.Y."/>
            <person name="Cavanagh H."/>
            <person name="Bos A."/>
            <person name="Gray C.A."/>
            <person name="Murphy B.T."/>
            <person name="Linington R.G."/>
            <person name="Eustaquio A.S."/>
        </authorList>
    </citation>
    <scope>NUCLEOTIDE SEQUENCE [LARGE SCALE GENOMIC DNA]</scope>
    <source>
        <strain evidence="2 3">RL21-008-BIB-B</strain>
    </source>
</reference>
<organism evidence="2 3">
    <name type="scientific">Herbaspirillum rhizosphaerae</name>
    <dbReference type="NCBI Taxonomy" id="346179"/>
    <lineage>
        <taxon>Bacteria</taxon>
        <taxon>Pseudomonadati</taxon>
        <taxon>Pseudomonadota</taxon>
        <taxon>Betaproteobacteria</taxon>
        <taxon>Burkholderiales</taxon>
        <taxon>Oxalobacteraceae</taxon>
        <taxon>Herbaspirillum</taxon>
    </lineage>
</organism>
<protein>
    <submittedName>
        <fullName evidence="2">DUF6314 family protein</fullName>
    </submittedName>
</protein>
<name>A0ABW8ZDI4_9BURK</name>
<dbReference type="InterPro" id="IPR045632">
    <property type="entry name" value="DUF6314"/>
</dbReference>
<dbReference type="Proteomes" id="UP001629214">
    <property type="component" value="Unassembled WGS sequence"/>
</dbReference>
<dbReference type="EMBL" id="JAQQFR010000012">
    <property type="protein sequence ID" value="MFL9880363.1"/>
    <property type="molecule type" value="Genomic_DNA"/>
</dbReference>
<proteinExistence type="predicted"/>
<evidence type="ECO:0000259" key="1">
    <source>
        <dbReference type="Pfam" id="PF19834"/>
    </source>
</evidence>
<dbReference type="Pfam" id="PF19834">
    <property type="entry name" value="DUF6314"/>
    <property type="match status" value="1"/>
</dbReference>
<feature type="domain" description="DUF6314" evidence="1">
    <location>
        <begin position="9"/>
        <end position="148"/>
    </location>
</feature>
<gene>
    <name evidence="2" type="ORF">PQR63_18335</name>
</gene>
<accession>A0ABW8ZDI4</accession>
<comment type="caution">
    <text evidence="2">The sequence shown here is derived from an EMBL/GenBank/DDBJ whole genome shotgun (WGS) entry which is preliminary data.</text>
</comment>